<keyword evidence="3" id="KW-1185">Reference proteome</keyword>
<dbReference type="PANTHER" id="PTHR42695">
    <property type="entry name" value="GLUTAMINE AMIDOTRANSFERASE YLR126C-RELATED"/>
    <property type="match status" value="1"/>
</dbReference>
<comment type="caution">
    <text evidence="2">The sequence shown here is derived from an EMBL/GenBank/DDBJ whole genome shotgun (WGS) entry which is preliminary data.</text>
</comment>
<dbReference type="SUPFAM" id="SSF52317">
    <property type="entry name" value="Class I glutamine amidotransferase-like"/>
    <property type="match status" value="1"/>
</dbReference>
<protein>
    <submittedName>
        <fullName evidence="2">Glutamine amidotransferase</fullName>
    </submittedName>
</protein>
<gene>
    <name evidence="2" type="ORF">HF203_14180</name>
</gene>
<sequence>MQGRCCIIKVGRTFAELAQVYGDFEDWIEAGLGGRGCGCEVIDVEAGAMLPGLDGLAGVVITGSHAMVTEAAPWSLAVEQWLQEVLARRVPVLGICYGHQLLARACGGEVGFNPRGLELGSVEIRLTATACDDPLFGGLPDRFVAPVTHAQSVLRPPPEAQVLAANDHDPHQALRLGEAAWGVQFHPEFDREVTQVYVDRQVDALGARGAEVEVVDTPEAAGLLQRFAALVSGR</sequence>
<dbReference type="CDD" id="cd01741">
    <property type="entry name" value="GATase1_1"/>
    <property type="match status" value="1"/>
</dbReference>
<dbReference type="Pfam" id="PF00117">
    <property type="entry name" value="GATase"/>
    <property type="match status" value="1"/>
</dbReference>
<dbReference type="PANTHER" id="PTHR42695:SF5">
    <property type="entry name" value="GLUTAMINE AMIDOTRANSFERASE YLR126C-RELATED"/>
    <property type="match status" value="1"/>
</dbReference>
<evidence type="ECO:0000259" key="1">
    <source>
        <dbReference type="Pfam" id="PF00117"/>
    </source>
</evidence>
<keyword evidence="2" id="KW-0315">Glutamine amidotransferase</keyword>
<dbReference type="InterPro" id="IPR017926">
    <property type="entry name" value="GATASE"/>
</dbReference>
<dbReference type="InterPro" id="IPR029062">
    <property type="entry name" value="Class_I_gatase-like"/>
</dbReference>
<dbReference type="EMBL" id="JAAXKX010000026">
    <property type="protein sequence ID" value="NKN34371.1"/>
    <property type="molecule type" value="Genomic_DNA"/>
</dbReference>
<evidence type="ECO:0000313" key="3">
    <source>
        <dbReference type="Proteomes" id="UP000740754"/>
    </source>
</evidence>
<dbReference type="InterPro" id="IPR044992">
    <property type="entry name" value="ChyE-like"/>
</dbReference>
<dbReference type="NCBIfam" id="NF006562">
    <property type="entry name" value="PRK09065.1"/>
    <property type="match status" value="1"/>
</dbReference>
<feature type="domain" description="Glutamine amidotransferase" evidence="1">
    <location>
        <begin position="21"/>
        <end position="192"/>
    </location>
</feature>
<name>A0ABX1IE59_9GAMM</name>
<evidence type="ECO:0000313" key="2">
    <source>
        <dbReference type="EMBL" id="NKN34371.1"/>
    </source>
</evidence>
<organism evidence="2 3">
    <name type="scientific">Marichromatium bheemlicum</name>
    <dbReference type="NCBI Taxonomy" id="365339"/>
    <lineage>
        <taxon>Bacteria</taxon>
        <taxon>Pseudomonadati</taxon>
        <taxon>Pseudomonadota</taxon>
        <taxon>Gammaproteobacteria</taxon>
        <taxon>Chromatiales</taxon>
        <taxon>Chromatiaceae</taxon>
        <taxon>Marichromatium</taxon>
    </lineage>
</organism>
<dbReference type="RefSeq" id="WP_168670759.1">
    <property type="nucleotide sequence ID" value="NZ_JAAXKX010000026.1"/>
</dbReference>
<dbReference type="PROSITE" id="PS51273">
    <property type="entry name" value="GATASE_TYPE_1"/>
    <property type="match status" value="1"/>
</dbReference>
<dbReference type="Proteomes" id="UP000740754">
    <property type="component" value="Unassembled WGS sequence"/>
</dbReference>
<proteinExistence type="predicted"/>
<accession>A0ABX1IE59</accession>
<reference evidence="2 3" key="1">
    <citation type="submission" date="2020-04" db="EMBL/GenBank/DDBJ databases">
        <title>Draft Whole-Genome sequence of Marichromatium bheemlicum DSM 18632, type strain.</title>
        <authorList>
            <person name="Kyndt J.A."/>
            <person name="Meyer T.E."/>
        </authorList>
    </citation>
    <scope>NUCLEOTIDE SEQUENCE [LARGE SCALE GENOMIC DNA]</scope>
    <source>
        <strain evidence="2 3">DSM 18632</strain>
    </source>
</reference>
<dbReference type="Gene3D" id="3.40.50.880">
    <property type="match status" value="1"/>
</dbReference>